<name>A0ABS0U4B4_9GAMM</name>
<evidence type="ECO:0000313" key="3">
    <source>
        <dbReference type="Proteomes" id="UP000696184"/>
    </source>
</evidence>
<dbReference type="Proteomes" id="UP000696184">
    <property type="component" value="Unassembled WGS sequence"/>
</dbReference>
<evidence type="ECO:0000313" key="2">
    <source>
        <dbReference type="EMBL" id="MBI6547808.1"/>
    </source>
</evidence>
<reference evidence="2 3" key="1">
    <citation type="submission" date="2020-08" db="EMBL/GenBank/DDBJ databases">
        <title>Description of Xenorhabdus lircayensis sp. nov., the symbiotic bacterium associated with the entomopathogenic nematode Steirnernema unicornum.</title>
        <authorList>
            <person name="Castaneda-Alvarez C."/>
            <person name="Prodan S."/>
            <person name="Zamorano A."/>
            <person name="San-Blas E."/>
            <person name="Aballay E."/>
        </authorList>
    </citation>
    <scope>NUCLEOTIDE SEQUENCE [LARGE SCALE GENOMIC DNA]</scope>
    <source>
        <strain evidence="2 3">VLS</strain>
    </source>
</reference>
<accession>A0ABS0U4B4</accession>
<evidence type="ECO:0008006" key="4">
    <source>
        <dbReference type="Google" id="ProtNLM"/>
    </source>
</evidence>
<comment type="caution">
    <text evidence="2">The sequence shown here is derived from an EMBL/GenBank/DDBJ whole genome shotgun (WGS) entry which is preliminary data.</text>
</comment>
<keyword evidence="1" id="KW-0812">Transmembrane</keyword>
<organism evidence="2 3">
    <name type="scientific">Xenorhabdus lircayensis</name>
    <dbReference type="NCBI Taxonomy" id="2763499"/>
    <lineage>
        <taxon>Bacteria</taxon>
        <taxon>Pseudomonadati</taxon>
        <taxon>Pseudomonadota</taxon>
        <taxon>Gammaproteobacteria</taxon>
        <taxon>Enterobacterales</taxon>
        <taxon>Morganellaceae</taxon>
        <taxon>Xenorhabdus</taxon>
    </lineage>
</organism>
<sequence length="200" mass="23609">MRNNYLEWFHRPAWQRLLCQQLIVIPLMLGFYFFVWQDNQREIHALQNNITEQQHNTTRSQQRITELPSLPDIQQQIQQITLELGQGNDNSSKNISPKNATVLKRLHLPLTHSGSQLMEWKSHRENNQVFWHIMLSLNYEQFLHFLHEIQQLQPPLLIKHLTITPVDDSLTVRMVLSDIVFSDMTLPNTVHPEPVHGEKS</sequence>
<evidence type="ECO:0000256" key="1">
    <source>
        <dbReference type="SAM" id="Phobius"/>
    </source>
</evidence>
<dbReference type="EMBL" id="JACOII010000020">
    <property type="protein sequence ID" value="MBI6547808.1"/>
    <property type="molecule type" value="Genomic_DNA"/>
</dbReference>
<protein>
    <recommendedName>
        <fullName evidence="4">Pilus assembly protein HofO</fullName>
    </recommendedName>
</protein>
<keyword evidence="3" id="KW-1185">Reference proteome</keyword>
<feature type="transmembrane region" description="Helical" evidence="1">
    <location>
        <begin position="13"/>
        <end position="35"/>
    </location>
</feature>
<keyword evidence="1" id="KW-1133">Transmembrane helix</keyword>
<gene>
    <name evidence="2" type="ORF">H8A87_03495</name>
</gene>
<proteinExistence type="predicted"/>
<dbReference type="RefSeq" id="WP_198688605.1">
    <property type="nucleotide sequence ID" value="NZ_CAWPUD010000017.1"/>
</dbReference>
<keyword evidence="1" id="KW-0472">Membrane</keyword>